<feature type="domain" description="Rhamnogalacturonase A/B/Epimerase-like pectate lyase" evidence="2">
    <location>
        <begin position="46"/>
        <end position="269"/>
    </location>
</feature>
<evidence type="ECO:0000313" key="3">
    <source>
        <dbReference type="EMBL" id="MBE1561993.1"/>
    </source>
</evidence>
<evidence type="ECO:0000259" key="2">
    <source>
        <dbReference type="Pfam" id="PF12708"/>
    </source>
</evidence>
<evidence type="ECO:0000313" key="4">
    <source>
        <dbReference type="Proteomes" id="UP000661607"/>
    </source>
</evidence>
<comment type="caution">
    <text evidence="3">The sequence shown here is derived from an EMBL/GenBank/DDBJ whole genome shotgun (WGS) entry which is preliminary data.</text>
</comment>
<dbReference type="Proteomes" id="UP000661607">
    <property type="component" value="Unassembled WGS sequence"/>
</dbReference>
<protein>
    <recommendedName>
        <fullName evidence="2">Rhamnogalacturonase A/B/Epimerase-like pectate lyase domain-containing protein</fullName>
    </recommendedName>
</protein>
<accession>A0ABR9KJ04</accession>
<feature type="signal peptide" evidence="1">
    <location>
        <begin position="1"/>
        <end position="38"/>
    </location>
</feature>
<dbReference type="InterPro" id="IPR012334">
    <property type="entry name" value="Pectin_lyas_fold"/>
</dbReference>
<proteinExistence type="predicted"/>
<dbReference type="EMBL" id="JADBEF010000001">
    <property type="protein sequence ID" value="MBE1561993.1"/>
    <property type="molecule type" value="Genomic_DNA"/>
</dbReference>
<organism evidence="3 4">
    <name type="scientific">Nonomuraea africana</name>
    <dbReference type="NCBI Taxonomy" id="46171"/>
    <lineage>
        <taxon>Bacteria</taxon>
        <taxon>Bacillati</taxon>
        <taxon>Actinomycetota</taxon>
        <taxon>Actinomycetes</taxon>
        <taxon>Streptosporangiales</taxon>
        <taxon>Streptosporangiaceae</taxon>
        <taxon>Nonomuraea</taxon>
    </lineage>
</organism>
<reference evidence="3 4" key="1">
    <citation type="submission" date="2020-10" db="EMBL/GenBank/DDBJ databases">
        <title>Sequencing the genomes of 1000 actinobacteria strains.</title>
        <authorList>
            <person name="Klenk H.-P."/>
        </authorList>
    </citation>
    <scope>NUCLEOTIDE SEQUENCE [LARGE SCALE GENOMIC DNA]</scope>
    <source>
        <strain evidence="3 4">DSM 43748</strain>
    </source>
</reference>
<name>A0ABR9KJ04_9ACTN</name>
<dbReference type="Pfam" id="PF12708">
    <property type="entry name" value="Pect-lyase_RHGA_epim"/>
    <property type="match status" value="1"/>
</dbReference>
<dbReference type="InterPro" id="IPR006311">
    <property type="entry name" value="TAT_signal"/>
</dbReference>
<gene>
    <name evidence="3" type="ORF">H4W81_004772</name>
</gene>
<dbReference type="Gene3D" id="2.160.20.10">
    <property type="entry name" value="Single-stranded right-handed beta-helix, Pectin lyase-like"/>
    <property type="match status" value="1"/>
</dbReference>
<feature type="chain" id="PRO_5047013722" description="Rhamnogalacturonase A/B/Epimerase-like pectate lyase domain-containing protein" evidence="1">
    <location>
        <begin position="39"/>
        <end position="454"/>
    </location>
</feature>
<keyword evidence="4" id="KW-1185">Reference proteome</keyword>
<sequence length="454" mass="47180">MSTSELPVNATQRRMFLTGAVTGLAGAALVGGSTPAAAAATVGPDWFNVREHGAVGDGTADDTSAVQAAINAAAAAGGGTVYFPGGKYLVKPSGGTPALTVTGNGIRLSGAGSKAAMLVKGGDGILLRMSGAGADKTGATHRRYCSVDNLGFNGNGKTGLLLELYYNDNSYVRDVFMTSNRDICIDAVEFWDSRFYNLVIESSTGPADSTAHPNIWLRNTSTATPGAWGHSTDNVNQIHFTGCRLEAFGTGALWITQGPARTNNPNGIYLTDCKFETSQMQGGPHLQVDASCKHVHATNIYAYAGGFAAGYSTAQNIIRWAGIASTLENVLIANGPTATVNSGVILYASPGTTAVLREVVGLYGTKPNGSHIYYEAGSPGDFRVEGCYGNVGGQSGGTIPAKNHPNPPLRLVAGPVSDASFTRPPLDGTMAVDTVSKRLYVRVSGSWMWTALNQ</sequence>
<dbReference type="InterPro" id="IPR024535">
    <property type="entry name" value="RHGA/B-epi-like_pectate_lyase"/>
</dbReference>
<dbReference type="PROSITE" id="PS51318">
    <property type="entry name" value="TAT"/>
    <property type="match status" value="1"/>
</dbReference>
<dbReference type="InterPro" id="IPR011050">
    <property type="entry name" value="Pectin_lyase_fold/virulence"/>
</dbReference>
<evidence type="ECO:0000256" key="1">
    <source>
        <dbReference type="SAM" id="SignalP"/>
    </source>
</evidence>
<dbReference type="RefSeq" id="WP_192776818.1">
    <property type="nucleotide sequence ID" value="NZ_BAAASY010000030.1"/>
</dbReference>
<keyword evidence="1" id="KW-0732">Signal</keyword>
<dbReference type="SUPFAM" id="SSF51126">
    <property type="entry name" value="Pectin lyase-like"/>
    <property type="match status" value="1"/>
</dbReference>